<evidence type="ECO:0000313" key="1">
    <source>
        <dbReference type="EMBL" id="BDM74305.1"/>
    </source>
</evidence>
<name>A0ABM8A747_STRNI</name>
<proteinExistence type="predicted"/>
<geneLocation type="plasmid" evidence="1 2">
    <name>SNP1</name>
</geneLocation>
<keyword evidence="1" id="KW-0614">Plasmid</keyword>
<reference evidence="1" key="1">
    <citation type="submission" date="2022-06" db="EMBL/GenBank/DDBJ databases">
        <title>Complete genome sequence of Streptomyces nigrescens HEK616.</title>
        <authorList>
            <person name="Asamizu S."/>
            <person name="Onaka H."/>
        </authorList>
    </citation>
    <scope>NUCLEOTIDE SEQUENCE</scope>
    <source>
        <strain evidence="1">HEK616</strain>
        <plasmid evidence="1">SNP1</plasmid>
    </source>
</reference>
<gene>
    <name evidence="1" type="ORF">HEK616_77920</name>
</gene>
<sequence length="74" mass="8296">MDMNEQSGERDAAVRRANAALQTYTLSDDGWRRSPGETLQQLLADLLCWCDDTQRDFDAALERARSRHAGGSPK</sequence>
<keyword evidence="2" id="KW-1185">Reference proteome</keyword>
<protein>
    <submittedName>
        <fullName evidence="1">Uncharacterized protein</fullName>
    </submittedName>
</protein>
<dbReference type="Proteomes" id="UP001059597">
    <property type="component" value="Plasmid SNP1"/>
</dbReference>
<dbReference type="EMBL" id="AP026074">
    <property type="protein sequence ID" value="BDM74305.1"/>
    <property type="molecule type" value="Genomic_DNA"/>
</dbReference>
<evidence type="ECO:0000313" key="2">
    <source>
        <dbReference type="Proteomes" id="UP001059597"/>
    </source>
</evidence>
<organism evidence="1 2">
    <name type="scientific">Streptomyces nigrescens</name>
    <dbReference type="NCBI Taxonomy" id="1920"/>
    <lineage>
        <taxon>Bacteria</taxon>
        <taxon>Bacillati</taxon>
        <taxon>Actinomycetota</taxon>
        <taxon>Actinomycetes</taxon>
        <taxon>Kitasatosporales</taxon>
        <taxon>Streptomycetaceae</taxon>
        <taxon>Streptomyces</taxon>
    </lineage>
</organism>
<accession>A0ABM8A747</accession>